<dbReference type="Proteomes" id="UP000758856">
    <property type="component" value="Unassembled WGS sequence"/>
</dbReference>
<dbReference type="RefSeq" id="WP_271206202.1">
    <property type="nucleotide sequence ID" value="NZ_BSFF01000009.1"/>
</dbReference>
<comment type="caution">
    <text evidence="2">The sequence shown here is derived from an EMBL/GenBank/DDBJ whole genome shotgun (WGS) entry which is preliminary data.</text>
</comment>
<proteinExistence type="predicted"/>
<evidence type="ECO:0000256" key="1">
    <source>
        <dbReference type="SAM" id="Phobius"/>
    </source>
</evidence>
<reference evidence="3 4" key="2">
    <citation type="submission" date="2021-01" db="EMBL/GenBank/DDBJ databases">
        <title>Genomic Encyclopedia of Type Strains, Phase IV (KMG-IV): sequencing the most valuable type-strain genomes for metagenomic binning, comparative biology and taxonomic classification.</title>
        <authorList>
            <person name="Goeker M."/>
        </authorList>
    </citation>
    <scope>NUCLEOTIDE SEQUENCE [LARGE SCALE GENOMIC DNA]</scope>
    <source>
        <strain evidence="3 4">DSM 6130</strain>
    </source>
</reference>
<dbReference type="EMBL" id="JAFBCY010000005">
    <property type="protein sequence ID" value="MBM7853611.1"/>
    <property type="molecule type" value="Genomic_DNA"/>
</dbReference>
<keyword evidence="1" id="KW-0472">Membrane</keyword>
<reference evidence="2" key="1">
    <citation type="journal article" date="2014" name="Int. J. Syst. Evol. Microbiol.">
        <title>Complete genome sequence of Corynebacterium casei LMG S-19264T (=DSM 44701T), isolated from a smear-ripened cheese.</title>
        <authorList>
            <consortium name="US DOE Joint Genome Institute (JGI-PGF)"/>
            <person name="Walter F."/>
            <person name="Albersmeier A."/>
            <person name="Kalinowski J."/>
            <person name="Ruckert C."/>
        </authorList>
    </citation>
    <scope>NUCLEOTIDE SEQUENCE</scope>
    <source>
        <strain evidence="2">VKM B-1606</strain>
    </source>
</reference>
<feature type="transmembrane region" description="Helical" evidence="1">
    <location>
        <begin position="20"/>
        <end position="41"/>
    </location>
</feature>
<keyword evidence="1" id="KW-0812">Transmembrane</keyword>
<evidence type="ECO:0000313" key="3">
    <source>
        <dbReference type="EMBL" id="MBM7853611.1"/>
    </source>
</evidence>
<organism evidence="2 5">
    <name type="scientific">Methylopila capsulata</name>
    <dbReference type="NCBI Taxonomy" id="61654"/>
    <lineage>
        <taxon>Bacteria</taxon>
        <taxon>Pseudomonadati</taxon>
        <taxon>Pseudomonadota</taxon>
        <taxon>Alphaproteobacteria</taxon>
        <taxon>Hyphomicrobiales</taxon>
        <taxon>Methylopilaceae</taxon>
        <taxon>Methylopila</taxon>
    </lineage>
</organism>
<gene>
    <name evidence="2" type="ORF">GCM10008170_31950</name>
    <name evidence="3" type="ORF">JOD31_003872</name>
</gene>
<keyword evidence="1" id="KW-1133">Transmembrane helix</keyword>
<dbReference type="Proteomes" id="UP001143400">
    <property type="component" value="Unassembled WGS sequence"/>
</dbReference>
<sequence length="44" mass="4803">MSAAPGPQGGRQEGRWERRLWIAAYALIVVVLAAGAARRILALW</sequence>
<evidence type="ECO:0000313" key="2">
    <source>
        <dbReference type="EMBL" id="GLK57175.1"/>
    </source>
</evidence>
<name>A0A9W6MSW2_9HYPH</name>
<evidence type="ECO:0000313" key="4">
    <source>
        <dbReference type="Proteomes" id="UP000758856"/>
    </source>
</evidence>
<dbReference type="EMBL" id="BSFF01000009">
    <property type="protein sequence ID" value="GLK57175.1"/>
    <property type="molecule type" value="Genomic_DNA"/>
</dbReference>
<evidence type="ECO:0000313" key="5">
    <source>
        <dbReference type="Proteomes" id="UP001143400"/>
    </source>
</evidence>
<reference evidence="2" key="3">
    <citation type="submission" date="2023-01" db="EMBL/GenBank/DDBJ databases">
        <authorList>
            <person name="Sun Q."/>
            <person name="Evtushenko L."/>
        </authorList>
    </citation>
    <scope>NUCLEOTIDE SEQUENCE</scope>
    <source>
        <strain evidence="2">VKM B-1606</strain>
    </source>
</reference>
<protein>
    <submittedName>
        <fullName evidence="2">Uncharacterized protein</fullName>
    </submittedName>
</protein>
<accession>A0A9W6MSW2</accession>
<keyword evidence="4" id="KW-1185">Reference proteome</keyword>
<dbReference type="AlphaFoldDB" id="A0A9W6MSW2"/>